<dbReference type="Proteomes" id="UP000886878">
    <property type="component" value="Unassembled WGS sequence"/>
</dbReference>
<reference evidence="2" key="1">
    <citation type="journal article" date="2021" name="PeerJ">
        <title>Extensive microbial diversity within the chicken gut microbiome revealed by metagenomics and culture.</title>
        <authorList>
            <person name="Gilroy R."/>
            <person name="Ravi A."/>
            <person name="Getino M."/>
            <person name="Pursley I."/>
            <person name="Horton D.L."/>
            <person name="Alikhan N.F."/>
            <person name="Baker D."/>
            <person name="Gharbi K."/>
            <person name="Hall N."/>
            <person name="Watson M."/>
            <person name="Adriaenssens E.M."/>
            <person name="Foster-Nyarko E."/>
            <person name="Jarju S."/>
            <person name="Secka A."/>
            <person name="Antonio M."/>
            <person name="Oren A."/>
            <person name="Chaudhuri R.R."/>
            <person name="La Ragione R."/>
            <person name="Hildebrand F."/>
            <person name="Pallen M.J."/>
        </authorList>
    </citation>
    <scope>NUCLEOTIDE SEQUENCE</scope>
    <source>
        <strain evidence="2">ChiHejej3B27-2180</strain>
    </source>
</reference>
<comment type="caution">
    <text evidence="2">The sequence shown here is derived from an EMBL/GenBank/DDBJ whole genome shotgun (WGS) entry which is preliminary data.</text>
</comment>
<evidence type="ECO:0000313" key="3">
    <source>
        <dbReference type="Proteomes" id="UP000886878"/>
    </source>
</evidence>
<organism evidence="2 3">
    <name type="scientific">Candidatus Limosilactobacillus merdipullorum</name>
    <dbReference type="NCBI Taxonomy" id="2838653"/>
    <lineage>
        <taxon>Bacteria</taxon>
        <taxon>Bacillati</taxon>
        <taxon>Bacillota</taxon>
        <taxon>Bacilli</taxon>
        <taxon>Lactobacillales</taxon>
        <taxon>Lactobacillaceae</taxon>
        <taxon>Limosilactobacillus</taxon>
    </lineage>
</organism>
<dbReference type="InterPro" id="IPR010315">
    <property type="entry name" value="DUF915_hydro-like"/>
</dbReference>
<evidence type="ECO:0000313" key="2">
    <source>
        <dbReference type="EMBL" id="HIW70652.1"/>
    </source>
</evidence>
<accession>A0A9D1QNZ0</accession>
<dbReference type="Gene3D" id="3.40.50.1820">
    <property type="entry name" value="alpha/beta hydrolase"/>
    <property type="match status" value="1"/>
</dbReference>
<reference evidence="2" key="2">
    <citation type="submission" date="2021-04" db="EMBL/GenBank/DDBJ databases">
        <authorList>
            <person name="Gilroy R."/>
        </authorList>
    </citation>
    <scope>NUCLEOTIDE SEQUENCE</scope>
    <source>
        <strain evidence="2">ChiHejej3B27-2180</strain>
    </source>
</reference>
<protein>
    <submittedName>
        <fullName evidence="2">Alpha/beta hydrolase</fullName>
    </submittedName>
</protein>
<proteinExistence type="predicted"/>
<gene>
    <name evidence="2" type="ORF">H9876_04700</name>
</gene>
<feature type="signal peptide" evidence="1">
    <location>
        <begin position="1"/>
        <end position="29"/>
    </location>
</feature>
<dbReference type="SUPFAM" id="SSF53474">
    <property type="entry name" value="alpha/beta-Hydrolases"/>
    <property type="match status" value="1"/>
</dbReference>
<feature type="chain" id="PRO_5038603975" evidence="1">
    <location>
        <begin position="30"/>
        <end position="304"/>
    </location>
</feature>
<keyword evidence="2" id="KW-0378">Hydrolase</keyword>
<dbReference type="AlphaFoldDB" id="A0A9D1QNZ0"/>
<dbReference type="InterPro" id="IPR029058">
    <property type="entry name" value="AB_hydrolase_fold"/>
</dbReference>
<dbReference type="EMBL" id="DXGK01000098">
    <property type="protein sequence ID" value="HIW70652.1"/>
    <property type="molecule type" value="Genomic_DNA"/>
</dbReference>
<evidence type="ECO:0000256" key="1">
    <source>
        <dbReference type="SAM" id="SignalP"/>
    </source>
</evidence>
<dbReference type="GO" id="GO:0016787">
    <property type="term" value="F:hydrolase activity"/>
    <property type="evidence" value="ECO:0007669"/>
    <property type="project" value="UniProtKB-KW"/>
</dbReference>
<sequence>MMSLIIRNLKKVTIAVAFFSLLSSAPVHASVVGDRDSEPIPTVFVHGLKGSAKSTNGMISYFSNRYYGAARVQTINIEPDGELNVQGEYQWIDHPLIQINFVNRNASIPQDNIWLAKALHYIKVEDGVKRFYAVGHSAGCVTLLQTEMLSRKKLPIMEKFVSVAGCYNGLLLENDYPHDVHLNSHYRPNHWYPADSQYPAYKTLVHQAKYFPKDVQVLNIYGDLGDGTNSDGKVTTQSALSLNYILRHQLLKIKNVRFTGPLYKHSGLRKSPAVYQCIGTFLWHQPAENGAIIHPQPEPTSAHN</sequence>
<name>A0A9D1QNZ0_9LACO</name>
<keyword evidence="1" id="KW-0732">Signal</keyword>
<dbReference type="Pfam" id="PF06028">
    <property type="entry name" value="DUF915"/>
    <property type="match status" value="1"/>
</dbReference>